<reference evidence="2 3" key="1">
    <citation type="submission" date="2023-05" db="EMBL/GenBank/DDBJ databases">
        <title>Novel species of genus Flectobacillus isolated from stream in China.</title>
        <authorList>
            <person name="Lu H."/>
        </authorList>
    </citation>
    <scope>NUCLEOTIDE SEQUENCE [LARGE SCALE GENOMIC DNA]</scope>
    <source>
        <strain evidence="2 3">KCTC 42575</strain>
    </source>
</reference>
<feature type="transmembrane region" description="Helical" evidence="1">
    <location>
        <begin position="225"/>
        <end position="242"/>
    </location>
</feature>
<feature type="transmembrane region" description="Helical" evidence="1">
    <location>
        <begin position="112"/>
        <end position="133"/>
    </location>
</feature>
<dbReference type="Pfam" id="PF18943">
    <property type="entry name" value="DUF5690"/>
    <property type="match status" value="1"/>
</dbReference>
<proteinExistence type="predicted"/>
<gene>
    <name evidence="2" type="ORF">QM524_03365</name>
</gene>
<sequence>MRASLQSLLKKSSPLFRGIFLGTMAFSTYFCMYAFRKPFSAATYSDLTLWGIDYKIVLVVAQVLGYATAKGMGIKVVAEVKPHQRMLYIIGMILYAEICLLLFALVPAPDNWMFMYLNGLGLGMIFGLVFSYLEGRRITDLLGAGLAVSFIVSSGIIKSVSRWALSFGIDEFWMPFVVGLCFFPALIISVWCMNLVPKPDEQDKLERVERVPMFAKQRRKFMKKYGLGMVLLVSIYVLMTIFRDIRDNFGVEIWQELGVTDIKIFSETEILIGIAISLMTGVAFLIKNHKNALWFNHGLIFGGCILMLLGTLLYNGGSITGYWWMVWNGLGLYMVYVPFNGILFDRLLAALNERGNVGFLFYTADFCGYLGSVFVLLIKNFGKNPISWLDLLNAFAQLLPTLCIVLVVSSYFYFNQIFQQKTKSGLRFLGA</sequence>
<evidence type="ECO:0000313" key="3">
    <source>
        <dbReference type="Proteomes" id="UP001236507"/>
    </source>
</evidence>
<comment type="caution">
    <text evidence="2">The sequence shown here is derived from an EMBL/GenBank/DDBJ whole genome shotgun (WGS) entry which is preliminary data.</text>
</comment>
<feature type="transmembrane region" description="Helical" evidence="1">
    <location>
        <begin position="321"/>
        <end position="339"/>
    </location>
</feature>
<feature type="transmembrane region" description="Helical" evidence="1">
    <location>
        <begin position="293"/>
        <end position="315"/>
    </location>
</feature>
<dbReference type="Proteomes" id="UP001236507">
    <property type="component" value="Unassembled WGS sequence"/>
</dbReference>
<feature type="transmembrane region" description="Helical" evidence="1">
    <location>
        <begin position="15"/>
        <end position="35"/>
    </location>
</feature>
<keyword evidence="1" id="KW-0812">Transmembrane</keyword>
<evidence type="ECO:0000313" key="2">
    <source>
        <dbReference type="EMBL" id="MDI9858243.1"/>
    </source>
</evidence>
<protein>
    <submittedName>
        <fullName evidence="2">DUF5690 family protein</fullName>
    </submittedName>
</protein>
<keyword evidence="3" id="KW-1185">Reference proteome</keyword>
<feature type="transmembrane region" description="Helical" evidence="1">
    <location>
        <begin position="394"/>
        <end position="414"/>
    </location>
</feature>
<name>A0ABT6Y3U7_9BACT</name>
<feature type="transmembrane region" description="Helical" evidence="1">
    <location>
        <begin position="262"/>
        <end position="286"/>
    </location>
</feature>
<feature type="transmembrane region" description="Helical" evidence="1">
    <location>
        <begin position="47"/>
        <end position="67"/>
    </location>
</feature>
<accession>A0ABT6Y3U7</accession>
<dbReference type="EMBL" id="JASHIF010000002">
    <property type="protein sequence ID" value="MDI9858243.1"/>
    <property type="molecule type" value="Genomic_DNA"/>
</dbReference>
<feature type="transmembrane region" description="Helical" evidence="1">
    <location>
        <begin position="172"/>
        <end position="196"/>
    </location>
</feature>
<keyword evidence="1" id="KW-0472">Membrane</keyword>
<dbReference type="RefSeq" id="WP_283343485.1">
    <property type="nucleotide sequence ID" value="NZ_JASHIF010000002.1"/>
</dbReference>
<evidence type="ECO:0000256" key="1">
    <source>
        <dbReference type="SAM" id="Phobius"/>
    </source>
</evidence>
<feature type="transmembrane region" description="Helical" evidence="1">
    <location>
        <begin position="87"/>
        <end position="106"/>
    </location>
</feature>
<dbReference type="InterPro" id="IPR043745">
    <property type="entry name" value="DUF5690"/>
</dbReference>
<organism evidence="2 3">
    <name type="scientific">Flectobacillus roseus</name>
    <dbReference type="NCBI Taxonomy" id="502259"/>
    <lineage>
        <taxon>Bacteria</taxon>
        <taxon>Pseudomonadati</taxon>
        <taxon>Bacteroidota</taxon>
        <taxon>Cytophagia</taxon>
        <taxon>Cytophagales</taxon>
        <taxon>Flectobacillaceae</taxon>
        <taxon>Flectobacillus</taxon>
    </lineage>
</organism>
<feature type="transmembrane region" description="Helical" evidence="1">
    <location>
        <begin position="140"/>
        <end position="160"/>
    </location>
</feature>
<feature type="transmembrane region" description="Helical" evidence="1">
    <location>
        <begin position="359"/>
        <end position="382"/>
    </location>
</feature>
<keyword evidence="1" id="KW-1133">Transmembrane helix</keyword>